<dbReference type="GO" id="GO:0016788">
    <property type="term" value="F:hydrolase activity, acting on ester bonds"/>
    <property type="evidence" value="ECO:0007669"/>
    <property type="project" value="UniProtKB-UniRule"/>
</dbReference>
<dbReference type="Pfam" id="PF03652">
    <property type="entry name" value="RuvX"/>
    <property type="match status" value="1"/>
</dbReference>
<dbReference type="HAMAP" id="MF_00651">
    <property type="entry name" value="Nuclease_YqgF"/>
    <property type="match status" value="1"/>
</dbReference>
<comment type="function">
    <text evidence="5">Could be a nuclease involved in processing of the 5'-end of pre-16S rRNA.</text>
</comment>
<keyword evidence="4 5" id="KW-0378">Hydrolase</keyword>
<dbReference type="Gene3D" id="3.30.420.140">
    <property type="entry name" value="YqgF/RNase H-like domain"/>
    <property type="match status" value="1"/>
</dbReference>
<dbReference type="AlphaFoldDB" id="A0A377J1W5"/>
<dbReference type="CDD" id="cd16964">
    <property type="entry name" value="YqgF"/>
    <property type="match status" value="1"/>
</dbReference>
<sequence length="141" mass="15424">MDSSQSSKILACDVGLKRIGLAHIVQGIILPLKPIIRRNRDQAATELAELLAQMGVERLVIGLPSGGLGGDTSTQKRIKHFVGLLTFGGEVVYVDEDFTSTHALESLHHAKRESRQAYRKNGVLDSLSACEILRRYLGQMA</sequence>
<name>A0A377J1W5_9HELI</name>
<dbReference type="PANTHER" id="PTHR33317">
    <property type="entry name" value="POLYNUCLEOTIDYL TRANSFERASE, RIBONUCLEASE H-LIKE SUPERFAMILY PROTEIN"/>
    <property type="match status" value="1"/>
</dbReference>
<dbReference type="GO" id="GO:0005829">
    <property type="term" value="C:cytosol"/>
    <property type="evidence" value="ECO:0007669"/>
    <property type="project" value="TreeGrafter"/>
</dbReference>
<dbReference type="FunFam" id="3.30.420.140:FF:000013">
    <property type="entry name" value="Putative pre-16S rRNA nuclease"/>
    <property type="match status" value="1"/>
</dbReference>
<keyword evidence="3 5" id="KW-0540">Nuclease</keyword>
<keyword evidence="2 5" id="KW-0690">Ribosome biogenesis</keyword>
<dbReference type="GO" id="GO:0000967">
    <property type="term" value="P:rRNA 5'-end processing"/>
    <property type="evidence" value="ECO:0007669"/>
    <property type="project" value="UniProtKB-UniRule"/>
</dbReference>
<dbReference type="InterPro" id="IPR037027">
    <property type="entry name" value="YqgF/RNaseH-like_dom_sf"/>
</dbReference>
<organism evidence="7 8">
    <name type="scientific">Helicobacter canis</name>
    <dbReference type="NCBI Taxonomy" id="29419"/>
    <lineage>
        <taxon>Bacteria</taxon>
        <taxon>Pseudomonadati</taxon>
        <taxon>Campylobacterota</taxon>
        <taxon>Epsilonproteobacteria</taxon>
        <taxon>Campylobacterales</taxon>
        <taxon>Helicobacteraceae</taxon>
        <taxon>Helicobacter</taxon>
    </lineage>
</organism>
<dbReference type="PANTHER" id="PTHR33317:SF4">
    <property type="entry name" value="POLYNUCLEOTIDYL TRANSFERASE, RIBONUCLEASE H-LIKE SUPERFAMILY PROTEIN"/>
    <property type="match status" value="1"/>
</dbReference>
<comment type="subcellular location">
    <subcellularLocation>
        <location evidence="5">Cytoplasm</location>
    </subcellularLocation>
</comment>
<dbReference type="InterPro" id="IPR005227">
    <property type="entry name" value="YqgF"/>
</dbReference>
<evidence type="ECO:0000313" key="7">
    <source>
        <dbReference type="EMBL" id="STO96471.1"/>
    </source>
</evidence>
<evidence type="ECO:0000259" key="6">
    <source>
        <dbReference type="SMART" id="SM00732"/>
    </source>
</evidence>
<dbReference type="EC" id="3.1.-.-" evidence="5"/>
<accession>A0A377J1W5</accession>
<dbReference type="SMART" id="SM00732">
    <property type="entry name" value="YqgFc"/>
    <property type="match status" value="1"/>
</dbReference>
<evidence type="ECO:0000256" key="5">
    <source>
        <dbReference type="HAMAP-Rule" id="MF_00651"/>
    </source>
</evidence>
<dbReference type="SUPFAM" id="SSF53098">
    <property type="entry name" value="Ribonuclease H-like"/>
    <property type="match status" value="1"/>
</dbReference>
<proteinExistence type="inferred from homology"/>
<dbReference type="RefSeq" id="WP_258552146.1">
    <property type="nucleotide sequence ID" value="NZ_UGHV01000001.1"/>
</dbReference>
<gene>
    <name evidence="7" type="ORF">NCTC12410_00284</name>
</gene>
<dbReference type="NCBIfam" id="TIGR00250">
    <property type="entry name" value="RNAse_H_YqgF"/>
    <property type="match status" value="1"/>
</dbReference>
<feature type="domain" description="YqgF/RNase H-like" evidence="6">
    <location>
        <begin position="7"/>
        <end position="103"/>
    </location>
</feature>
<evidence type="ECO:0000313" key="8">
    <source>
        <dbReference type="Proteomes" id="UP000254841"/>
    </source>
</evidence>
<evidence type="ECO:0000256" key="4">
    <source>
        <dbReference type="ARBA" id="ARBA00022801"/>
    </source>
</evidence>
<reference evidence="7 8" key="1">
    <citation type="submission" date="2018-06" db="EMBL/GenBank/DDBJ databases">
        <authorList>
            <consortium name="Pathogen Informatics"/>
            <person name="Doyle S."/>
        </authorList>
    </citation>
    <scope>NUCLEOTIDE SEQUENCE [LARGE SCALE GENOMIC DNA]</scope>
    <source>
        <strain evidence="7 8">NCTC12410</strain>
    </source>
</reference>
<comment type="similarity">
    <text evidence="5">Belongs to the YqgF HJR family.</text>
</comment>
<dbReference type="Proteomes" id="UP000254841">
    <property type="component" value="Unassembled WGS sequence"/>
</dbReference>
<dbReference type="InterPro" id="IPR006641">
    <property type="entry name" value="YqgF/RNaseH-like_dom"/>
</dbReference>
<evidence type="ECO:0000256" key="1">
    <source>
        <dbReference type="ARBA" id="ARBA00022490"/>
    </source>
</evidence>
<dbReference type="GO" id="GO:0004518">
    <property type="term" value="F:nuclease activity"/>
    <property type="evidence" value="ECO:0007669"/>
    <property type="project" value="UniProtKB-KW"/>
</dbReference>
<dbReference type="EMBL" id="UGHV01000001">
    <property type="protein sequence ID" value="STO96471.1"/>
    <property type="molecule type" value="Genomic_DNA"/>
</dbReference>
<protein>
    <recommendedName>
        <fullName evidence="5">Putative pre-16S rRNA nuclease</fullName>
        <ecNumber evidence="5">3.1.-.-</ecNumber>
    </recommendedName>
</protein>
<keyword evidence="1 5" id="KW-0963">Cytoplasm</keyword>
<evidence type="ECO:0000256" key="3">
    <source>
        <dbReference type="ARBA" id="ARBA00022722"/>
    </source>
</evidence>
<dbReference type="InterPro" id="IPR012337">
    <property type="entry name" value="RNaseH-like_sf"/>
</dbReference>
<evidence type="ECO:0000256" key="2">
    <source>
        <dbReference type="ARBA" id="ARBA00022517"/>
    </source>
</evidence>